<name>A0A5J6MVP1_9PROT</name>
<organism evidence="1 2">
    <name type="scientific">Hypericibacter adhaerens</name>
    <dbReference type="NCBI Taxonomy" id="2602016"/>
    <lineage>
        <taxon>Bacteria</taxon>
        <taxon>Pseudomonadati</taxon>
        <taxon>Pseudomonadota</taxon>
        <taxon>Alphaproteobacteria</taxon>
        <taxon>Rhodospirillales</taxon>
        <taxon>Dongiaceae</taxon>
        <taxon>Hypericibacter</taxon>
    </lineage>
</organism>
<reference evidence="1 2" key="1">
    <citation type="submission" date="2019-08" db="EMBL/GenBank/DDBJ databases">
        <title>Hyperibacter terrae gen. nov., sp. nov. and Hyperibacter viscosus sp. nov., two new members in the family Rhodospirillaceae isolated from the rhizosphere of Hypericum perforatum.</title>
        <authorList>
            <person name="Noviana Z."/>
        </authorList>
    </citation>
    <scope>NUCLEOTIDE SEQUENCE [LARGE SCALE GENOMIC DNA]</scope>
    <source>
        <strain evidence="1 2">R5959</strain>
    </source>
</reference>
<dbReference type="KEGG" id="hadh:FRZ61_01360"/>
<evidence type="ECO:0000313" key="2">
    <source>
        <dbReference type="Proteomes" id="UP000325797"/>
    </source>
</evidence>
<gene>
    <name evidence="1" type="ORF">FRZ61_01360</name>
</gene>
<evidence type="ECO:0000313" key="1">
    <source>
        <dbReference type="EMBL" id="QEX20220.1"/>
    </source>
</evidence>
<dbReference type="EMBL" id="CP042582">
    <property type="protein sequence ID" value="QEX20220.1"/>
    <property type="molecule type" value="Genomic_DNA"/>
</dbReference>
<dbReference type="Proteomes" id="UP000325797">
    <property type="component" value="Chromosome"/>
</dbReference>
<dbReference type="AlphaFoldDB" id="A0A5J6MVP1"/>
<proteinExistence type="predicted"/>
<accession>A0A5J6MVP1</accession>
<sequence length="90" mass="9969">MFASARFCTRQSRLIGASHLDREVPLWRIARALRFGRSGAAGRASRTGWGQHRGSAVLIFSSAGRKSEAIRLLYCALIGSHRNRSDVISR</sequence>
<keyword evidence="2" id="KW-1185">Reference proteome</keyword>
<protein>
    <submittedName>
        <fullName evidence="1">Uncharacterized protein</fullName>
    </submittedName>
</protein>